<gene>
    <name evidence="7" type="ORF">rCG_64385</name>
</gene>
<dbReference type="PANTHER" id="PTHR10715">
    <property type="entry name" value="60S RIBOSOMAL PROTEIN L6"/>
    <property type="match status" value="1"/>
</dbReference>
<evidence type="ECO:0000256" key="3">
    <source>
        <dbReference type="ARBA" id="ARBA00023274"/>
    </source>
</evidence>
<dbReference type="SUPFAM" id="SSF50104">
    <property type="entry name" value="Translation proteins SH3-like domain"/>
    <property type="match status" value="1"/>
</dbReference>
<reference evidence="8" key="1">
    <citation type="submission" date="2005-09" db="EMBL/GenBank/DDBJ databases">
        <authorList>
            <person name="Mural R.J."/>
            <person name="Li P.W."/>
            <person name="Adams M.D."/>
            <person name="Amanatides P.G."/>
            <person name="Baden-Tillson H."/>
            <person name="Barnstead M."/>
            <person name="Chin S.H."/>
            <person name="Dew I."/>
            <person name="Evans C.A."/>
            <person name="Ferriera S."/>
            <person name="Flanigan M."/>
            <person name="Fosler C."/>
            <person name="Glodek A."/>
            <person name="Gu Z."/>
            <person name="Holt R.A."/>
            <person name="Jennings D."/>
            <person name="Kraft C.L."/>
            <person name="Lu F."/>
            <person name="Nguyen T."/>
            <person name="Nusskern D.R."/>
            <person name="Pfannkoch C.M."/>
            <person name="Sitter C."/>
            <person name="Sutton G.G."/>
            <person name="Venter J.C."/>
            <person name="Wang Z."/>
            <person name="Woodage T."/>
            <person name="Zheng X.H."/>
            <person name="Zhong F."/>
        </authorList>
    </citation>
    <scope>NUCLEOTIDE SEQUENCE [LARGE SCALE GENOMIC DNA]</scope>
    <source>
        <strain>BN</strain>
        <strain evidence="8">Sprague-Dawley</strain>
    </source>
</reference>
<dbReference type="FunFam" id="2.30.30.30:FF:000070">
    <property type="entry name" value="60S ribosomal protein L6"/>
    <property type="match status" value="1"/>
</dbReference>
<evidence type="ECO:0000256" key="6">
    <source>
        <dbReference type="ARBA" id="ARBA00046388"/>
    </source>
</evidence>
<evidence type="ECO:0000256" key="1">
    <source>
        <dbReference type="ARBA" id="ARBA00010592"/>
    </source>
</evidence>
<comment type="similarity">
    <text evidence="1">Belongs to the eukaryotic ribosomal protein eL6 family.</text>
</comment>
<keyword evidence="2" id="KW-0689">Ribosomal protein</keyword>
<evidence type="ECO:0000256" key="4">
    <source>
        <dbReference type="ARBA" id="ARBA00035233"/>
    </source>
</evidence>
<dbReference type="AlphaFoldDB" id="A6I4H7"/>
<dbReference type="Pfam" id="PF01159">
    <property type="entry name" value="Ribosomal_L6e"/>
    <property type="match status" value="1"/>
</dbReference>
<evidence type="ECO:0000256" key="5">
    <source>
        <dbReference type="ARBA" id="ARBA00035351"/>
    </source>
</evidence>
<dbReference type="EMBL" id="CH473955">
    <property type="protein sequence ID" value="EDM09935.1"/>
    <property type="molecule type" value="Genomic_DNA"/>
</dbReference>
<evidence type="ECO:0000256" key="2">
    <source>
        <dbReference type="ARBA" id="ARBA00022980"/>
    </source>
</evidence>
<organism evidence="7 8">
    <name type="scientific">Rattus norvegicus</name>
    <name type="common">Rat</name>
    <dbReference type="NCBI Taxonomy" id="10116"/>
    <lineage>
        <taxon>Eukaryota</taxon>
        <taxon>Metazoa</taxon>
        <taxon>Chordata</taxon>
        <taxon>Craniata</taxon>
        <taxon>Vertebrata</taxon>
        <taxon>Euteleostomi</taxon>
        <taxon>Mammalia</taxon>
        <taxon>Eutheria</taxon>
        <taxon>Euarchontoglires</taxon>
        <taxon>Glires</taxon>
        <taxon>Rodentia</taxon>
        <taxon>Myomorpha</taxon>
        <taxon>Muroidea</taxon>
        <taxon>Muridae</taxon>
        <taxon>Murinae</taxon>
        <taxon>Rattus</taxon>
    </lineage>
</organism>
<dbReference type="GO" id="GO:0005840">
    <property type="term" value="C:ribosome"/>
    <property type="evidence" value="ECO:0007669"/>
    <property type="project" value="UniProtKB-KW"/>
</dbReference>
<dbReference type="Proteomes" id="UP000234681">
    <property type="component" value="Chromosome 2"/>
</dbReference>
<accession>A6I4H7</accession>
<dbReference type="InterPro" id="IPR000915">
    <property type="entry name" value="60S_ribosomal_eL6"/>
</dbReference>
<protein>
    <recommendedName>
        <fullName evidence="4">Large ribosomal subunit protein eL6</fullName>
    </recommendedName>
    <alternativeName>
        <fullName evidence="5">60S ribosomal protein L6</fullName>
    </alternativeName>
</protein>
<proteinExistence type="inferred from homology"/>
<dbReference type="CDD" id="cd13156">
    <property type="entry name" value="KOW_RPL6"/>
    <property type="match status" value="1"/>
</dbReference>
<dbReference type="GO" id="GO:0003735">
    <property type="term" value="F:structural constituent of ribosome"/>
    <property type="evidence" value="ECO:0007669"/>
    <property type="project" value="InterPro"/>
</dbReference>
<comment type="subunit">
    <text evidence="6">Component of the large ribosomal subunit. May bind IPO9 with low affinity.</text>
</comment>
<dbReference type="PANTHER" id="PTHR10715:SF0">
    <property type="entry name" value="LARGE RIBOSOMAL SUBUNIT PROTEIN EL6"/>
    <property type="match status" value="1"/>
</dbReference>
<dbReference type="InterPro" id="IPR008991">
    <property type="entry name" value="Translation_prot_SH3-like_sf"/>
</dbReference>
<dbReference type="Gene3D" id="2.30.30.30">
    <property type="match status" value="1"/>
</dbReference>
<evidence type="ECO:0000313" key="7">
    <source>
        <dbReference type="EMBL" id="EDM09935.1"/>
    </source>
</evidence>
<name>A6I4H7_RAT</name>
<dbReference type="GO" id="GO:1990904">
    <property type="term" value="C:ribonucleoprotein complex"/>
    <property type="evidence" value="ECO:0007669"/>
    <property type="project" value="UniProtKB-KW"/>
</dbReference>
<dbReference type="GO" id="GO:0006412">
    <property type="term" value="P:translation"/>
    <property type="evidence" value="ECO:0007669"/>
    <property type="project" value="InterPro"/>
</dbReference>
<keyword evidence="3" id="KW-0687">Ribonucleoprotein</keyword>
<sequence>MAKKPSISITPQTVLIILTGRHRGKRVVFLKQLGSGLLLVTGPLALNRVPLCRMHQSVVISTFTKVDICKVKTSKHLTDASFKKQCRTQSALRTGGPTHENSEMEIDAISKSERLMGKLWTNRFCQIKTVPQSQSYLQSQFSLTNGTYPHKLVF</sequence>
<evidence type="ECO:0000313" key="8">
    <source>
        <dbReference type="Proteomes" id="UP000234681"/>
    </source>
</evidence>
<dbReference type="InterPro" id="IPR014722">
    <property type="entry name" value="Rib_uL2_dom2"/>
</dbReference>
<dbReference type="InterPro" id="IPR041997">
    <property type="entry name" value="Ribosomal_eL6_KOW"/>
</dbReference>